<dbReference type="InterPro" id="IPR012394">
    <property type="entry name" value="Aldehyde_DH_NAD(P)"/>
</dbReference>
<organism evidence="8 9">
    <name type="scientific">Sporichthya brevicatena</name>
    <dbReference type="NCBI Taxonomy" id="171442"/>
    <lineage>
        <taxon>Bacteria</taxon>
        <taxon>Bacillati</taxon>
        <taxon>Actinomycetota</taxon>
        <taxon>Actinomycetes</taxon>
        <taxon>Sporichthyales</taxon>
        <taxon>Sporichthyaceae</taxon>
        <taxon>Sporichthya</taxon>
    </lineage>
</organism>
<dbReference type="Gene3D" id="3.40.605.10">
    <property type="entry name" value="Aldehyde Dehydrogenase, Chain A, domain 1"/>
    <property type="match status" value="1"/>
</dbReference>
<dbReference type="InterPro" id="IPR029510">
    <property type="entry name" value="Ald_DH_CS_GLU"/>
</dbReference>
<evidence type="ECO:0000313" key="8">
    <source>
        <dbReference type="EMBL" id="GAA0608121.1"/>
    </source>
</evidence>
<accession>A0ABN1GBJ2</accession>
<evidence type="ECO:0000256" key="3">
    <source>
        <dbReference type="ARBA" id="ARBA00023027"/>
    </source>
</evidence>
<evidence type="ECO:0000256" key="4">
    <source>
        <dbReference type="PIRNR" id="PIRNR036492"/>
    </source>
</evidence>
<dbReference type="EMBL" id="BAAAHE010000007">
    <property type="protein sequence ID" value="GAA0608121.1"/>
    <property type="molecule type" value="Genomic_DNA"/>
</dbReference>
<reference evidence="9" key="1">
    <citation type="journal article" date="2019" name="Int. J. Syst. Evol. Microbiol.">
        <title>The Global Catalogue of Microorganisms (GCM) 10K type strain sequencing project: providing services to taxonomists for standard genome sequencing and annotation.</title>
        <authorList>
            <consortium name="The Broad Institute Genomics Platform"/>
            <consortium name="The Broad Institute Genome Sequencing Center for Infectious Disease"/>
            <person name="Wu L."/>
            <person name="Ma J."/>
        </authorList>
    </citation>
    <scope>NUCLEOTIDE SEQUENCE [LARGE SCALE GENOMIC DNA]</scope>
    <source>
        <strain evidence="9">JCM 10671</strain>
    </source>
</reference>
<evidence type="ECO:0000256" key="5">
    <source>
        <dbReference type="PROSITE-ProRule" id="PRU10007"/>
    </source>
</evidence>
<dbReference type="Pfam" id="PF00171">
    <property type="entry name" value="Aldedh"/>
    <property type="match status" value="1"/>
</dbReference>
<dbReference type="Gene3D" id="3.40.309.10">
    <property type="entry name" value="Aldehyde Dehydrogenase, Chain A, domain 2"/>
    <property type="match status" value="1"/>
</dbReference>
<evidence type="ECO:0000256" key="6">
    <source>
        <dbReference type="RuleBase" id="RU003345"/>
    </source>
</evidence>
<keyword evidence="9" id="KW-1185">Reference proteome</keyword>
<dbReference type="InterPro" id="IPR016161">
    <property type="entry name" value="Ald_DH/histidinol_DH"/>
</dbReference>
<dbReference type="PIRSF" id="PIRSF036492">
    <property type="entry name" value="ALDH"/>
    <property type="match status" value="1"/>
</dbReference>
<comment type="caution">
    <text evidence="8">The sequence shown here is derived from an EMBL/GenBank/DDBJ whole genome shotgun (WGS) entry which is preliminary data.</text>
</comment>
<name>A0ABN1GBJ2_9ACTN</name>
<evidence type="ECO:0000259" key="7">
    <source>
        <dbReference type="Pfam" id="PF00171"/>
    </source>
</evidence>
<dbReference type="Proteomes" id="UP001500957">
    <property type="component" value="Unassembled WGS sequence"/>
</dbReference>
<dbReference type="SUPFAM" id="SSF53720">
    <property type="entry name" value="ALDH-like"/>
    <property type="match status" value="1"/>
</dbReference>
<dbReference type="PROSITE" id="PS00687">
    <property type="entry name" value="ALDEHYDE_DEHYDR_GLU"/>
    <property type="match status" value="1"/>
</dbReference>
<evidence type="ECO:0000313" key="9">
    <source>
        <dbReference type="Proteomes" id="UP001500957"/>
    </source>
</evidence>
<protein>
    <recommendedName>
        <fullName evidence="4">Aldehyde dehydrogenase</fullName>
    </recommendedName>
</protein>
<dbReference type="InterPro" id="IPR015590">
    <property type="entry name" value="Aldehyde_DH_dom"/>
</dbReference>
<evidence type="ECO:0000256" key="2">
    <source>
        <dbReference type="ARBA" id="ARBA00023002"/>
    </source>
</evidence>
<dbReference type="RefSeq" id="WP_344601768.1">
    <property type="nucleotide sequence ID" value="NZ_BAAAHE010000007.1"/>
</dbReference>
<feature type="active site" evidence="5">
    <location>
        <position position="219"/>
    </location>
</feature>
<dbReference type="PANTHER" id="PTHR43570">
    <property type="entry name" value="ALDEHYDE DEHYDROGENASE"/>
    <property type="match status" value="1"/>
</dbReference>
<dbReference type="PANTHER" id="PTHR43570:SF20">
    <property type="entry name" value="ALDEHYDE DEHYDROGENASE ALDX-RELATED"/>
    <property type="match status" value="1"/>
</dbReference>
<sequence length="492" mass="53617">MTASSWTLDGLGEAFESQVRAHCESGPPSYEVRVHRLDRLGAALSKHADALVRAISADYGNRPLAGALAAEVLLQLEEIRTTKKNLRAWMAPRRPQPRYFRAAGVDAWVEPTPLGVVGVISPWNFPVALAIQPTIAALAAGNRVAIKMSDLTPRTGEALRQAIAEHFDHDELTVVTGGLEIATAFAALPFDHLFFTGSPAVARQVQRAAAEHLTPVTLELGGKNPSVVAPDADVAAAARRVVAARLANSGQLCLSPDHVFVPRAKEREFLAAAESACRHALPTLAENPDYCTIVNDQHYRRITALIEEARAQGAVVREVLPPDEQRPPASSRRIPFTLVTNTKPDMRLMQEEIFGPVLPVLPYDSVDEVIRQVNDQPHPLAAYWFGPDSAEFRRFVARTRSGGVTRNDFALHASVAGLPFGGVGQSGTGYYHGQFGFDTFSHLRSVAVSPEAFSPVSMLSPPFHPRLEKALRLTIRVCGRRFRRLASKEITP</sequence>
<keyword evidence="2 4" id="KW-0560">Oxidoreductase</keyword>
<dbReference type="InterPro" id="IPR016162">
    <property type="entry name" value="Ald_DH_N"/>
</dbReference>
<dbReference type="InterPro" id="IPR016163">
    <property type="entry name" value="Ald_DH_C"/>
</dbReference>
<evidence type="ECO:0000256" key="1">
    <source>
        <dbReference type="ARBA" id="ARBA00009986"/>
    </source>
</evidence>
<keyword evidence="3" id="KW-0520">NAD</keyword>
<feature type="domain" description="Aldehyde dehydrogenase" evidence="7">
    <location>
        <begin position="31"/>
        <end position="446"/>
    </location>
</feature>
<gene>
    <name evidence="8" type="ORF">GCM10009547_07590</name>
</gene>
<comment type="similarity">
    <text evidence="1 4 6">Belongs to the aldehyde dehydrogenase family.</text>
</comment>
<proteinExistence type="inferred from homology"/>